<feature type="domain" description="HTH marR-type" evidence="1">
    <location>
        <begin position="29"/>
        <end position="164"/>
    </location>
</feature>
<dbReference type="GO" id="GO:0003700">
    <property type="term" value="F:DNA-binding transcription factor activity"/>
    <property type="evidence" value="ECO:0007669"/>
    <property type="project" value="InterPro"/>
</dbReference>
<dbReference type="PROSITE" id="PS50995">
    <property type="entry name" value="HTH_MARR_2"/>
    <property type="match status" value="1"/>
</dbReference>
<evidence type="ECO:0000313" key="2">
    <source>
        <dbReference type="EMBL" id="REF73062.1"/>
    </source>
</evidence>
<evidence type="ECO:0000313" key="3">
    <source>
        <dbReference type="Proteomes" id="UP000256941"/>
    </source>
</evidence>
<dbReference type="RefSeq" id="WP_116221242.1">
    <property type="nucleotide sequence ID" value="NZ_CP038196.1"/>
</dbReference>
<dbReference type="EMBL" id="QTUJ01000001">
    <property type="protein sequence ID" value="REF73062.1"/>
    <property type="molecule type" value="Genomic_DNA"/>
</dbReference>
<name>A0A3D9XXS1_PARVE</name>
<dbReference type="InterPro" id="IPR036390">
    <property type="entry name" value="WH_DNA-bd_sf"/>
</dbReference>
<sequence length="184" mass="20530">MIRKDAELQEQGLTVSRDELLDHGSDDGFRDMLHDMLSVFAGLEHMRDRFGTFLGLSGPQYTILAAIRQFQGEKGVGVKELADHLGLSGAFITIETKRLAKLGVIHKKTNPADQRRVNLTLTPRGVALLLQLAPLQREVNDTLFEPLSAQDFRLLCKIMRRMRASAGRAATLADYLLDDGKDEK</sequence>
<dbReference type="InterPro" id="IPR000835">
    <property type="entry name" value="HTH_MarR-typ"/>
</dbReference>
<dbReference type="AlphaFoldDB" id="A0A3D9XXS1"/>
<dbReference type="Pfam" id="PF12802">
    <property type="entry name" value="MarR_2"/>
    <property type="match status" value="1"/>
</dbReference>
<dbReference type="Gene3D" id="1.10.10.10">
    <property type="entry name" value="Winged helix-like DNA-binding domain superfamily/Winged helix DNA-binding domain"/>
    <property type="match status" value="1"/>
</dbReference>
<dbReference type="Proteomes" id="UP000256941">
    <property type="component" value="Unassembled WGS sequence"/>
</dbReference>
<proteinExistence type="predicted"/>
<dbReference type="PANTHER" id="PTHR33164">
    <property type="entry name" value="TRANSCRIPTIONAL REGULATOR, MARR FAMILY"/>
    <property type="match status" value="1"/>
</dbReference>
<evidence type="ECO:0000259" key="1">
    <source>
        <dbReference type="PROSITE" id="PS50995"/>
    </source>
</evidence>
<organism evidence="2 3">
    <name type="scientific">Paracoccus versutus</name>
    <name type="common">Thiobacillus versutus</name>
    <dbReference type="NCBI Taxonomy" id="34007"/>
    <lineage>
        <taxon>Bacteria</taxon>
        <taxon>Pseudomonadati</taxon>
        <taxon>Pseudomonadota</taxon>
        <taxon>Alphaproteobacteria</taxon>
        <taxon>Rhodobacterales</taxon>
        <taxon>Paracoccaceae</taxon>
        <taxon>Paracoccus</taxon>
    </lineage>
</organism>
<dbReference type="PANTHER" id="PTHR33164:SF43">
    <property type="entry name" value="HTH-TYPE TRANSCRIPTIONAL REPRESSOR YETL"/>
    <property type="match status" value="1"/>
</dbReference>
<dbReference type="InterPro" id="IPR039422">
    <property type="entry name" value="MarR/SlyA-like"/>
</dbReference>
<protein>
    <submittedName>
        <fullName evidence="2">MarR family transcriptional regulator</fullName>
    </submittedName>
</protein>
<dbReference type="SUPFAM" id="SSF46785">
    <property type="entry name" value="Winged helix' DNA-binding domain"/>
    <property type="match status" value="1"/>
</dbReference>
<reference evidence="2 3" key="1">
    <citation type="submission" date="2018-08" db="EMBL/GenBank/DDBJ databases">
        <title>Genomic Encyclopedia of Archaeal and Bacterial Type Strains, Phase II (KMG-II): from individual species to whole genera.</title>
        <authorList>
            <person name="Goeker M."/>
        </authorList>
    </citation>
    <scope>NUCLEOTIDE SEQUENCE [LARGE SCALE GENOMIC DNA]</scope>
    <source>
        <strain evidence="2 3">DSM 17099</strain>
    </source>
</reference>
<dbReference type="GO" id="GO:0006950">
    <property type="term" value="P:response to stress"/>
    <property type="evidence" value="ECO:0007669"/>
    <property type="project" value="TreeGrafter"/>
</dbReference>
<accession>A0A3D9XXS1</accession>
<dbReference type="InterPro" id="IPR036388">
    <property type="entry name" value="WH-like_DNA-bd_sf"/>
</dbReference>
<dbReference type="SMART" id="SM00347">
    <property type="entry name" value="HTH_MARR"/>
    <property type="match status" value="1"/>
</dbReference>
<gene>
    <name evidence="2" type="ORF">BDD41_1578</name>
</gene>
<comment type="caution">
    <text evidence="2">The sequence shown here is derived from an EMBL/GenBank/DDBJ whole genome shotgun (WGS) entry which is preliminary data.</text>
</comment>